<gene>
    <name evidence="1" type="ORF">LTR37_004489</name>
</gene>
<evidence type="ECO:0000313" key="1">
    <source>
        <dbReference type="EMBL" id="KAK3719270.1"/>
    </source>
</evidence>
<sequence length="192" mass="21889">MDYVPLPKSRLWKGKADFFRPFRTAAANAGENITPLYDPALHRVEQPEELDLKELNTALAALVNVFPDVDPEVFREMLLSISEESRLEVVTEHLLTKQAKWVRGRYISPQSPSNEKLEKHKLDRGASDFEVTVPEEVMLRSDNYKKAVKQAHIAAIIFEIMAILASFSMAEAFSIFNSRGTSERDLAKLRER</sequence>
<reference evidence="1" key="1">
    <citation type="submission" date="2023-07" db="EMBL/GenBank/DDBJ databases">
        <title>Black Yeasts Isolated from many extreme environments.</title>
        <authorList>
            <person name="Coleine C."/>
            <person name="Stajich J.E."/>
            <person name="Selbmann L."/>
        </authorList>
    </citation>
    <scope>NUCLEOTIDE SEQUENCE</scope>
    <source>
        <strain evidence="1">CCFEE 5714</strain>
    </source>
</reference>
<keyword evidence="2" id="KW-1185">Reference proteome</keyword>
<dbReference type="Proteomes" id="UP001281147">
    <property type="component" value="Unassembled WGS sequence"/>
</dbReference>
<protein>
    <submittedName>
        <fullName evidence="1">Uncharacterized protein</fullName>
    </submittedName>
</protein>
<accession>A0ACC3NM59</accession>
<name>A0ACC3NM59_9PEZI</name>
<proteinExistence type="predicted"/>
<dbReference type="EMBL" id="JAUTXU010000027">
    <property type="protein sequence ID" value="KAK3719270.1"/>
    <property type="molecule type" value="Genomic_DNA"/>
</dbReference>
<evidence type="ECO:0000313" key="2">
    <source>
        <dbReference type="Proteomes" id="UP001281147"/>
    </source>
</evidence>
<organism evidence="1 2">
    <name type="scientific">Vermiconidia calcicola</name>
    <dbReference type="NCBI Taxonomy" id="1690605"/>
    <lineage>
        <taxon>Eukaryota</taxon>
        <taxon>Fungi</taxon>
        <taxon>Dikarya</taxon>
        <taxon>Ascomycota</taxon>
        <taxon>Pezizomycotina</taxon>
        <taxon>Dothideomycetes</taxon>
        <taxon>Dothideomycetidae</taxon>
        <taxon>Mycosphaerellales</taxon>
        <taxon>Extremaceae</taxon>
        <taxon>Vermiconidia</taxon>
    </lineage>
</organism>
<comment type="caution">
    <text evidence="1">The sequence shown here is derived from an EMBL/GenBank/DDBJ whole genome shotgun (WGS) entry which is preliminary data.</text>
</comment>